<keyword evidence="5" id="KW-1133">Transmembrane helix</keyword>
<keyword evidence="5" id="KW-0812">Transmembrane</keyword>
<feature type="region of interest" description="Disordered" evidence="4">
    <location>
        <begin position="203"/>
        <end position="252"/>
    </location>
</feature>
<keyword evidence="5" id="KW-0472">Membrane</keyword>
<feature type="compositionally biased region" description="Pro residues" evidence="4">
    <location>
        <begin position="230"/>
        <end position="239"/>
    </location>
</feature>
<dbReference type="PANTHER" id="PTHR23213">
    <property type="entry name" value="FORMIN-RELATED"/>
    <property type="match status" value="1"/>
</dbReference>
<organism evidence="7 8">
    <name type="scientific">Senna tora</name>
    <dbReference type="NCBI Taxonomy" id="362788"/>
    <lineage>
        <taxon>Eukaryota</taxon>
        <taxon>Viridiplantae</taxon>
        <taxon>Streptophyta</taxon>
        <taxon>Embryophyta</taxon>
        <taxon>Tracheophyta</taxon>
        <taxon>Spermatophyta</taxon>
        <taxon>Magnoliopsida</taxon>
        <taxon>eudicotyledons</taxon>
        <taxon>Gunneridae</taxon>
        <taxon>Pentapetalae</taxon>
        <taxon>rosids</taxon>
        <taxon>fabids</taxon>
        <taxon>Fabales</taxon>
        <taxon>Fabaceae</taxon>
        <taxon>Caesalpinioideae</taxon>
        <taxon>Cassia clade</taxon>
        <taxon>Senna</taxon>
    </lineage>
</organism>
<feature type="compositionally biased region" description="Low complexity" evidence="4">
    <location>
        <begin position="319"/>
        <end position="332"/>
    </location>
</feature>
<dbReference type="Proteomes" id="UP000634136">
    <property type="component" value="Unassembled WGS sequence"/>
</dbReference>
<sequence length="678" mass="75111">MAWHEDDHKSCNIKRMGILGLQMFDFMAWKPRLDLSLVLTFLVNLAIICNCQPQNIETFFPIQTPAPASTISKTSSSSNSKIAAAVAATAAGTLVVSGLLFFLIRTCLKKRRREEIAASAPHTDVFERIDGNVRGLIVDENGLDVIYWRKLQANNNSLQKDVIPTHQSKHQEPNHPTTNSESIQEIPLLRGHSSASHVTILSEDELESNSSTRTSMSTTTPPAIPKEKIPPAPPPPPPMAGAFKSSSKPPPAPVAVAVADNDKVKLKPLHWDKVNANADHSMVWDKMDRGSFRVDQDLMEALFGFVATSRRSPKGQNNPSTTPSHAPSSSKTFILESRKSQNIAIVLKSLAVSREEIVDALNEGQGLNADTIEKLARVAPTQEEQSDILEYKGDPTTLAVAECFLYHILKAVPSAFKRFNAMLFRFNYDSEILEIKESLNTLELGCKELRNRGLFVKLLEAVLKAGNRMNAGTSRGNAQAFNLTSLRKLSDVKSTDGETTLLHFVVEEVVRSEGRRCVLNLIKIRESENSVSDEDREKEYLTLGLPFVGGISAEFSNVKKAALIDYTSLVGSISALSTRMAQVQDLVSQCRGGNFVKEMERFLRNAEEELRSVRNEETRIMQLVKRTTEYYQGGTSKDAPQNLQIFVIVKDFLRMVDQACIDIARTMQKRKVAKASSG</sequence>
<evidence type="ECO:0000259" key="6">
    <source>
        <dbReference type="PROSITE" id="PS51444"/>
    </source>
</evidence>
<name>A0A834WN12_9FABA</name>
<keyword evidence="8" id="KW-1185">Reference proteome</keyword>
<dbReference type="Gene3D" id="1.20.58.2220">
    <property type="entry name" value="Formin, FH2 domain"/>
    <property type="match status" value="1"/>
</dbReference>
<feature type="compositionally biased region" description="Low complexity" evidence="4">
    <location>
        <begin position="208"/>
        <end position="221"/>
    </location>
</feature>
<evidence type="ECO:0000313" key="7">
    <source>
        <dbReference type="EMBL" id="KAF7829415.1"/>
    </source>
</evidence>
<gene>
    <name evidence="7" type="ORF">G2W53_020579</name>
</gene>
<comment type="caution">
    <text evidence="7">The sequence shown here is derived from an EMBL/GenBank/DDBJ whole genome shotgun (WGS) entry which is preliminary data.</text>
</comment>
<dbReference type="Pfam" id="PF02181">
    <property type="entry name" value="FH2"/>
    <property type="match status" value="1"/>
</dbReference>
<dbReference type="GO" id="GO:0045010">
    <property type="term" value="P:actin nucleation"/>
    <property type="evidence" value="ECO:0007669"/>
    <property type="project" value="InterPro"/>
</dbReference>
<feature type="coiled-coil region" evidence="3">
    <location>
        <begin position="596"/>
        <end position="623"/>
    </location>
</feature>
<evidence type="ECO:0000256" key="5">
    <source>
        <dbReference type="SAM" id="Phobius"/>
    </source>
</evidence>
<evidence type="ECO:0000256" key="3">
    <source>
        <dbReference type="SAM" id="Coils"/>
    </source>
</evidence>
<dbReference type="AlphaFoldDB" id="A0A834WN12"/>
<feature type="domain" description="FH2" evidence="6">
    <location>
        <begin position="256"/>
        <end position="678"/>
    </location>
</feature>
<dbReference type="OrthoDB" id="1668162at2759"/>
<dbReference type="GO" id="GO:0051015">
    <property type="term" value="F:actin filament binding"/>
    <property type="evidence" value="ECO:0007669"/>
    <property type="project" value="InterPro"/>
</dbReference>
<keyword evidence="3" id="KW-0175">Coiled coil</keyword>
<dbReference type="SMART" id="SM00498">
    <property type="entry name" value="FH2"/>
    <property type="match status" value="1"/>
</dbReference>
<dbReference type="InterPro" id="IPR027643">
    <property type="entry name" value="Formin-like_plant"/>
</dbReference>
<feature type="transmembrane region" description="Helical" evidence="5">
    <location>
        <begin position="82"/>
        <end position="104"/>
    </location>
</feature>
<reference evidence="7" key="1">
    <citation type="submission" date="2020-09" db="EMBL/GenBank/DDBJ databases">
        <title>Genome-Enabled Discovery of Anthraquinone Biosynthesis in Senna tora.</title>
        <authorList>
            <person name="Kang S.-H."/>
            <person name="Pandey R.P."/>
            <person name="Lee C.-M."/>
            <person name="Sim J.-S."/>
            <person name="Jeong J.-T."/>
            <person name="Choi B.-S."/>
            <person name="Jung M."/>
            <person name="Ginzburg D."/>
            <person name="Zhao K."/>
            <person name="Won S.Y."/>
            <person name="Oh T.-J."/>
            <person name="Yu Y."/>
            <person name="Kim N.-H."/>
            <person name="Lee O.R."/>
            <person name="Lee T.-H."/>
            <person name="Bashyal P."/>
            <person name="Kim T.-S."/>
            <person name="Lee W.-H."/>
            <person name="Kawkins C."/>
            <person name="Kim C.-K."/>
            <person name="Kim J.S."/>
            <person name="Ahn B.O."/>
            <person name="Rhee S.Y."/>
            <person name="Sohng J.K."/>
        </authorList>
    </citation>
    <scope>NUCLEOTIDE SEQUENCE</scope>
    <source>
        <tissue evidence="7">Leaf</tissue>
    </source>
</reference>
<proteinExistence type="inferred from homology"/>
<dbReference type="PROSITE" id="PS51444">
    <property type="entry name" value="FH2"/>
    <property type="match status" value="1"/>
</dbReference>
<comment type="similarity">
    <text evidence="1">Belongs to the formin-like family. Class-I subfamily.</text>
</comment>
<evidence type="ECO:0000313" key="8">
    <source>
        <dbReference type="Proteomes" id="UP000634136"/>
    </source>
</evidence>
<evidence type="ECO:0000256" key="4">
    <source>
        <dbReference type="SAM" id="MobiDB-lite"/>
    </source>
</evidence>
<evidence type="ECO:0000256" key="2">
    <source>
        <dbReference type="RuleBase" id="RU361260"/>
    </source>
</evidence>
<dbReference type="PANTHER" id="PTHR23213:SF354">
    <property type="entry name" value="FORMIN-LIKE PROTEIN 4"/>
    <property type="match status" value="1"/>
</dbReference>
<protein>
    <recommendedName>
        <fullName evidence="2">Formin-like protein</fullName>
    </recommendedName>
</protein>
<dbReference type="EMBL" id="JAAIUW010000006">
    <property type="protein sequence ID" value="KAF7829415.1"/>
    <property type="molecule type" value="Genomic_DNA"/>
</dbReference>
<feature type="region of interest" description="Disordered" evidence="4">
    <location>
        <begin position="309"/>
        <end position="332"/>
    </location>
</feature>
<dbReference type="SUPFAM" id="SSF101447">
    <property type="entry name" value="Formin homology 2 domain (FH2 domain)"/>
    <property type="match status" value="1"/>
</dbReference>
<dbReference type="InterPro" id="IPR015425">
    <property type="entry name" value="FH2_Formin"/>
</dbReference>
<accession>A0A834WN12</accession>
<dbReference type="InterPro" id="IPR042201">
    <property type="entry name" value="FH2_Formin_sf"/>
</dbReference>
<evidence type="ECO:0000256" key="1">
    <source>
        <dbReference type="ARBA" id="ARBA00025793"/>
    </source>
</evidence>